<organism evidence="1 2">
    <name type="scientific">Pseudomonas syringae pv. actinidiae ICMP 18807</name>
    <dbReference type="NCBI Taxonomy" id="1194404"/>
    <lineage>
        <taxon>Bacteria</taxon>
        <taxon>Pseudomonadati</taxon>
        <taxon>Pseudomonadota</taxon>
        <taxon>Gammaproteobacteria</taxon>
        <taxon>Pseudomonadales</taxon>
        <taxon>Pseudomonadaceae</taxon>
        <taxon>Pseudomonas</taxon>
        <taxon>Pseudomonas syringae</taxon>
    </lineage>
</organism>
<dbReference type="EMBL" id="AOKG01002716">
    <property type="protein sequence ID" value="EPN29983.1"/>
    <property type="molecule type" value="Genomic_DNA"/>
</dbReference>
<comment type="caution">
    <text evidence="1">The sequence shown here is derived from an EMBL/GenBank/DDBJ whole genome shotgun (WGS) entry which is preliminary data.</text>
</comment>
<gene>
    <name evidence="1" type="ORF">A244_39448</name>
</gene>
<sequence>MAKKVKLGDILQVLTSQGVAYAQVIQKHPEFGFLIRTFSGFYNEQPKNFSAMLEGEPQFSALFVFQSAVNQDILSVMANVPIPESLQVLPTFRSRNGGKGGSIWLWNGCEAVRLEREISSKKLNILQEEL</sequence>
<protein>
    <submittedName>
        <fullName evidence="1">Uncharacterized protein</fullName>
    </submittedName>
</protein>
<name>S6TVH7_PSESF</name>
<dbReference type="PATRIC" id="fig|1194404.4.peg.8057"/>
<accession>S6TVH7</accession>
<reference evidence="1 2" key="1">
    <citation type="journal article" date="2013" name="PLoS Pathog.">
        <title>Genomic analysis of the Kiwifruit pathogen Pseudomonas syringae pv. actinidiae provides insight into the origins of an emergent plant disease.</title>
        <authorList>
            <person name="McCann H.C."/>
            <person name="Rikkerink E.H."/>
            <person name="Bertels F."/>
            <person name="Fiers M."/>
            <person name="Lu A."/>
            <person name="Rees-George J."/>
            <person name="Andersen M.T."/>
            <person name="Gleave A.P."/>
            <person name="Haubold B."/>
            <person name="Wohlers M.W."/>
            <person name="Guttman D.S."/>
            <person name="Wang P.W."/>
            <person name="Straub C."/>
            <person name="Vanneste J.L."/>
            <person name="Rainey P.B."/>
            <person name="Templeton M.D."/>
        </authorList>
    </citation>
    <scope>NUCLEOTIDE SEQUENCE [LARGE SCALE GENOMIC DNA]</scope>
    <source>
        <strain evidence="1 2">ICMP 18807</strain>
    </source>
</reference>
<proteinExistence type="predicted"/>
<evidence type="ECO:0000313" key="2">
    <source>
        <dbReference type="Proteomes" id="UP000015729"/>
    </source>
</evidence>
<dbReference type="RefSeq" id="WP_017710534.1">
    <property type="nucleotide sequence ID" value="NZ_ANJL01000110.1"/>
</dbReference>
<dbReference type="AlphaFoldDB" id="S6TVH7"/>
<dbReference type="Proteomes" id="UP000015729">
    <property type="component" value="Unassembled WGS sequence"/>
</dbReference>
<evidence type="ECO:0000313" key="1">
    <source>
        <dbReference type="EMBL" id="EPN29983.1"/>
    </source>
</evidence>